<keyword evidence="2" id="KW-0813">Transport</keyword>
<reference evidence="7 8" key="1">
    <citation type="submission" date="2016-10" db="EMBL/GenBank/DDBJ databases">
        <authorList>
            <person name="Varghese N."/>
            <person name="Submissions S."/>
        </authorList>
    </citation>
    <scope>NUCLEOTIDE SEQUENCE [LARGE SCALE GENOMIC DNA]</scope>
    <source>
        <strain evidence="7 8">DSM 25353</strain>
    </source>
</reference>
<dbReference type="PROSITE" id="PS50893">
    <property type="entry name" value="ABC_TRANSPORTER_2"/>
    <property type="match status" value="1"/>
</dbReference>
<comment type="caution">
    <text evidence="7">The sequence shown here is derived from an EMBL/GenBank/DDBJ whole genome shotgun (WGS) entry which is preliminary data.</text>
</comment>
<evidence type="ECO:0000256" key="1">
    <source>
        <dbReference type="ARBA" id="ARBA00005417"/>
    </source>
</evidence>
<organism evidence="7 8">
    <name type="scientific">Hydrobacter penzbergensis</name>
    <dbReference type="NCBI Taxonomy" id="1235997"/>
    <lineage>
        <taxon>Bacteria</taxon>
        <taxon>Pseudomonadati</taxon>
        <taxon>Bacteroidota</taxon>
        <taxon>Chitinophagia</taxon>
        <taxon>Chitinophagales</taxon>
        <taxon>Chitinophagaceae</taxon>
        <taxon>Hydrobacter</taxon>
    </lineage>
</organism>
<evidence type="ECO:0000256" key="4">
    <source>
        <dbReference type="ARBA" id="ARBA00022741"/>
    </source>
</evidence>
<feature type="domain" description="ABC transporter" evidence="6">
    <location>
        <begin position="16"/>
        <end position="244"/>
    </location>
</feature>
<dbReference type="GO" id="GO:0005524">
    <property type="term" value="F:ATP binding"/>
    <property type="evidence" value="ECO:0007669"/>
    <property type="project" value="UniProtKB-KW"/>
</dbReference>
<evidence type="ECO:0000256" key="3">
    <source>
        <dbReference type="ARBA" id="ARBA00022458"/>
    </source>
</evidence>
<dbReference type="EMBL" id="FNNO01000002">
    <property type="protein sequence ID" value="SDW34888.1"/>
    <property type="molecule type" value="Genomic_DNA"/>
</dbReference>
<evidence type="ECO:0000256" key="5">
    <source>
        <dbReference type="ARBA" id="ARBA00022840"/>
    </source>
</evidence>
<dbReference type="Pfam" id="PF13732">
    <property type="entry name" value="DrrA1-3_C"/>
    <property type="match status" value="1"/>
</dbReference>
<dbReference type="PANTHER" id="PTHR42711">
    <property type="entry name" value="ABC TRANSPORTER ATP-BINDING PROTEIN"/>
    <property type="match status" value="1"/>
</dbReference>
<dbReference type="InterPro" id="IPR003439">
    <property type="entry name" value="ABC_transporter-like_ATP-bd"/>
</dbReference>
<dbReference type="Proteomes" id="UP000198711">
    <property type="component" value="Unassembled WGS sequence"/>
</dbReference>
<evidence type="ECO:0000256" key="2">
    <source>
        <dbReference type="ARBA" id="ARBA00022448"/>
    </source>
</evidence>
<accession>A0A8X8IDH7</accession>
<dbReference type="RefSeq" id="WP_257574682.1">
    <property type="nucleotide sequence ID" value="NZ_FNNO01000002.1"/>
</dbReference>
<protein>
    <submittedName>
        <fullName evidence="7">ABC-2 type transport system ATP-binding protein</fullName>
    </submittedName>
</protein>
<proteinExistence type="inferred from homology"/>
<dbReference type="InterPro" id="IPR050763">
    <property type="entry name" value="ABC_transporter_ATP-binding"/>
</dbReference>
<dbReference type="SMART" id="SM00382">
    <property type="entry name" value="AAA"/>
    <property type="match status" value="1"/>
</dbReference>
<dbReference type="InterPro" id="IPR017871">
    <property type="entry name" value="ABC_transporter-like_CS"/>
</dbReference>
<keyword evidence="5 7" id="KW-0067">ATP-binding</keyword>
<dbReference type="PANTHER" id="PTHR42711:SF5">
    <property type="entry name" value="ABC TRANSPORTER ATP-BINDING PROTEIN NATA"/>
    <property type="match status" value="1"/>
</dbReference>
<name>A0A8X8IDH7_9BACT</name>
<keyword evidence="4" id="KW-0547">Nucleotide-binding</keyword>
<comment type="similarity">
    <text evidence="1">Belongs to the ABC transporter superfamily.</text>
</comment>
<keyword evidence="3" id="KW-0536">Nodulation</keyword>
<gene>
    <name evidence="7" type="ORF">SAMN05444410_10265</name>
</gene>
<evidence type="ECO:0000313" key="8">
    <source>
        <dbReference type="Proteomes" id="UP000198711"/>
    </source>
</evidence>
<dbReference type="PROSITE" id="PS00211">
    <property type="entry name" value="ABC_TRANSPORTER_1"/>
    <property type="match status" value="1"/>
</dbReference>
<keyword evidence="8" id="KW-1185">Reference proteome</keyword>
<dbReference type="InterPro" id="IPR027417">
    <property type="entry name" value="P-loop_NTPase"/>
</dbReference>
<evidence type="ECO:0000313" key="7">
    <source>
        <dbReference type="EMBL" id="SDW34888.1"/>
    </source>
</evidence>
<dbReference type="AlphaFoldDB" id="A0A8X8IDH7"/>
<dbReference type="GO" id="GO:0016887">
    <property type="term" value="F:ATP hydrolysis activity"/>
    <property type="evidence" value="ECO:0007669"/>
    <property type="project" value="InterPro"/>
</dbReference>
<dbReference type="InterPro" id="IPR025302">
    <property type="entry name" value="DrrA1/2-like_C"/>
</dbReference>
<dbReference type="InterPro" id="IPR003593">
    <property type="entry name" value="AAA+_ATPase"/>
</dbReference>
<evidence type="ECO:0000259" key="6">
    <source>
        <dbReference type="PROSITE" id="PS50893"/>
    </source>
</evidence>
<dbReference type="SUPFAM" id="SSF52540">
    <property type="entry name" value="P-loop containing nucleoside triphosphate hydrolases"/>
    <property type="match status" value="1"/>
</dbReference>
<sequence>MIKFEFNHLSTMQNILELTNLRKYYATQKAVDDISFSIEKGSIFGLLGPNGAGKTTLLRMITGIFYPDSGHIQFDGRTFNPIEDVLKIGYMPEERGLYKKMKIGDQVMYLAQLKGLSRQDALKQIKFWFKRLEMESWWTKKVEDLSKGMSQKLQFVTTVLHEPQLIILDEPFSGLDPLNANLIKDEIYGLAQRGSTVIFSTHRMEQVEEICDHIVLMNLGKKILDGTVGDVKQQFKENKFSIKLQELPAHTSSPAFNVIDQQANAFTVKINEGHKSNDVLQFFLQQQCTIEAFQEILPSLNDIFIHLVEGSKAKTRQFNDSMAQ</sequence>
<dbReference type="Pfam" id="PF00005">
    <property type="entry name" value="ABC_tran"/>
    <property type="match status" value="1"/>
</dbReference>
<dbReference type="Gene3D" id="3.40.50.300">
    <property type="entry name" value="P-loop containing nucleotide triphosphate hydrolases"/>
    <property type="match status" value="1"/>
</dbReference>